<dbReference type="HOGENOM" id="CLU_010194_1_2_6"/>
<dbReference type="InterPro" id="IPR002347">
    <property type="entry name" value="SDR_fam"/>
</dbReference>
<comment type="similarity">
    <text evidence="1">Belongs to the short-chain dehydrogenases/reductases (SDR) family.</text>
</comment>
<keyword evidence="3" id="KW-1185">Reference proteome</keyword>
<dbReference type="RefSeq" id="WP_025423226.1">
    <property type="nucleotide sequence ID" value="NZ_CP006569.1"/>
</dbReference>
<dbReference type="AlphaFoldDB" id="W0HWD6"/>
<dbReference type="Pfam" id="PF13561">
    <property type="entry name" value="adh_short_C2"/>
    <property type="match status" value="1"/>
</dbReference>
<evidence type="ECO:0000313" key="2">
    <source>
        <dbReference type="EMBL" id="AHF78089.1"/>
    </source>
</evidence>
<organism evidence="2 3">
    <name type="scientific">Sodalis praecaptivus</name>
    <dbReference type="NCBI Taxonomy" id="1239307"/>
    <lineage>
        <taxon>Bacteria</taxon>
        <taxon>Pseudomonadati</taxon>
        <taxon>Pseudomonadota</taxon>
        <taxon>Gammaproteobacteria</taxon>
        <taxon>Enterobacterales</taxon>
        <taxon>Bruguierivoracaceae</taxon>
        <taxon>Sodalis</taxon>
    </lineage>
</organism>
<dbReference type="FunFam" id="3.40.50.720:FF:000084">
    <property type="entry name" value="Short-chain dehydrogenase reductase"/>
    <property type="match status" value="1"/>
</dbReference>
<reference evidence="2 3" key="1">
    <citation type="journal article" date="2014" name="Genome Biol. Evol.">
        <title>Genome degeneration and adaptation in a nascent stage of symbiosis.</title>
        <authorList>
            <person name="Oakeson K.F."/>
            <person name="Gil R."/>
            <person name="Clayton A.L."/>
            <person name="Dunn D.M."/>
            <person name="von Niederhausern A.C."/>
            <person name="Hamil C."/>
            <person name="Aoyagi A."/>
            <person name="Duval B."/>
            <person name="Baca A."/>
            <person name="Silva F.J."/>
            <person name="Vallier A."/>
            <person name="Jackson D.G."/>
            <person name="Latorre A."/>
            <person name="Weiss R.B."/>
            <person name="Heddi A."/>
            <person name="Moya A."/>
            <person name="Dale C."/>
        </authorList>
    </citation>
    <scope>NUCLEOTIDE SEQUENCE [LARGE SCALE GENOMIC DNA]</scope>
    <source>
        <strain evidence="2 3">HS1</strain>
    </source>
</reference>
<proteinExistence type="inferred from homology"/>
<dbReference type="PANTHER" id="PTHR42879">
    <property type="entry name" value="3-OXOACYL-(ACYL-CARRIER-PROTEIN) REDUCTASE"/>
    <property type="match status" value="1"/>
</dbReference>
<evidence type="ECO:0000313" key="3">
    <source>
        <dbReference type="Proteomes" id="UP000019028"/>
    </source>
</evidence>
<name>W0HWD6_9GAMM</name>
<dbReference type="EMBL" id="CP006569">
    <property type="protein sequence ID" value="AHF78089.1"/>
    <property type="molecule type" value="Genomic_DNA"/>
</dbReference>
<dbReference type="PATRIC" id="fig|1239307.3.peg.3401"/>
<gene>
    <name evidence="2" type="ORF">Sant_3083</name>
</gene>
<dbReference type="OrthoDB" id="9793325at2"/>
<dbReference type="Proteomes" id="UP000019028">
    <property type="component" value="Chromosome"/>
</dbReference>
<dbReference type="PRINTS" id="PR00081">
    <property type="entry name" value="GDHRDH"/>
</dbReference>
<dbReference type="InterPro" id="IPR036291">
    <property type="entry name" value="NAD(P)-bd_dom_sf"/>
</dbReference>
<dbReference type="PANTHER" id="PTHR42879:SF6">
    <property type="entry name" value="NADPH-DEPENDENT REDUCTASE BACG"/>
    <property type="match status" value="1"/>
</dbReference>
<dbReference type="Gene3D" id="3.40.50.720">
    <property type="entry name" value="NAD(P)-binding Rossmann-like Domain"/>
    <property type="match status" value="1"/>
</dbReference>
<protein>
    <submittedName>
        <fullName evidence="2">Short-chain dehydrogenase/reductase SDR</fullName>
    </submittedName>
</protein>
<accession>W0HWD6</accession>
<sequence length="262" mass="26696">MHLAIEDKVALVCGAGSGLGRAIALALAAEGVTVAVTGRTPGKLDETVALITGQGGRAQAFALDLSQPETFDDVLSAIRQALGPIGILVNNSGGPPPSRAEGVAATVWQAQFTAMVSALIQLTDKVLPDMRAAGWGRIITSTSSGAVAPLANLAISNTLRMALLGWSKTLASEVAGQGITANIIIPGRIATDRVGQLDAAKAQRENSTPEAVQAQSKASIPAGRYGKPEEYGAAAAFLASRQASYITGSVLRVDGGLIPSIF</sequence>
<evidence type="ECO:0000256" key="1">
    <source>
        <dbReference type="ARBA" id="ARBA00006484"/>
    </source>
</evidence>
<dbReference type="KEGG" id="sod:Sant_3083"/>
<dbReference type="SUPFAM" id="SSF51735">
    <property type="entry name" value="NAD(P)-binding Rossmann-fold domains"/>
    <property type="match status" value="1"/>
</dbReference>
<dbReference type="InterPro" id="IPR050259">
    <property type="entry name" value="SDR"/>
</dbReference>